<dbReference type="Proteomes" id="UP000626109">
    <property type="component" value="Unassembled WGS sequence"/>
</dbReference>
<dbReference type="GO" id="GO:0016423">
    <property type="term" value="F:tRNA (guanine) methyltransferase activity"/>
    <property type="evidence" value="ECO:0007669"/>
    <property type="project" value="TreeGrafter"/>
</dbReference>
<evidence type="ECO:0000259" key="5">
    <source>
        <dbReference type="PROSITE" id="PS51165"/>
    </source>
</evidence>
<dbReference type="PANTHER" id="PTHR14911">
    <property type="entry name" value="THUMP DOMAIN-CONTAINING"/>
    <property type="match status" value="1"/>
</dbReference>
<keyword evidence="4" id="KW-0694">RNA-binding</keyword>
<keyword evidence="2" id="KW-0489">Methyltransferase</keyword>
<name>A0A813G7E0_POLGL</name>
<comment type="subcellular location">
    <subcellularLocation>
        <location evidence="1">Cytoplasm</location>
    </subcellularLocation>
</comment>
<organism evidence="6 7">
    <name type="scientific">Polarella glacialis</name>
    <name type="common">Dinoflagellate</name>
    <dbReference type="NCBI Taxonomy" id="89957"/>
    <lineage>
        <taxon>Eukaryota</taxon>
        <taxon>Sar</taxon>
        <taxon>Alveolata</taxon>
        <taxon>Dinophyceae</taxon>
        <taxon>Suessiales</taxon>
        <taxon>Suessiaceae</taxon>
        <taxon>Polarella</taxon>
    </lineage>
</organism>
<evidence type="ECO:0000256" key="4">
    <source>
        <dbReference type="PROSITE-ProRule" id="PRU00529"/>
    </source>
</evidence>
<dbReference type="PROSITE" id="PS51165">
    <property type="entry name" value="THUMP"/>
    <property type="match status" value="1"/>
</dbReference>
<sequence>MFRVTCSRGGKHPFTTEEAARALAAGVQRLRPSWEACLVGFDLEVVAHVHFSTTSLGLSLTSGGRKRLQELQQWRQQQADPQQMEQQAQHARGATTLSADLSYGLLVAASLGSWDVLVDPMCGSNSIAETALKVGVKVLFGRRFRGSCDREDGAQCSLAPSMFSTPARHLPLGLSQTSVSRRCHRGLGDRHALWQANREHS</sequence>
<evidence type="ECO:0000313" key="6">
    <source>
        <dbReference type="EMBL" id="CAE8622202.1"/>
    </source>
</evidence>
<dbReference type="GO" id="GO:0005737">
    <property type="term" value="C:cytoplasm"/>
    <property type="evidence" value="ECO:0007669"/>
    <property type="project" value="UniProtKB-SubCell"/>
</dbReference>
<accession>A0A813G7E0</accession>
<evidence type="ECO:0000313" key="7">
    <source>
        <dbReference type="Proteomes" id="UP000626109"/>
    </source>
</evidence>
<protein>
    <recommendedName>
        <fullName evidence="5">THUMP domain-containing protein</fullName>
    </recommendedName>
</protein>
<dbReference type="Gene3D" id="3.30.2130.30">
    <property type="match status" value="1"/>
</dbReference>
<evidence type="ECO:0000256" key="2">
    <source>
        <dbReference type="ARBA" id="ARBA00022603"/>
    </source>
</evidence>
<dbReference type="EMBL" id="CAJNNW010000017">
    <property type="protein sequence ID" value="CAE8622202.1"/>
    <property type="molecule type" value="Genomic_DNA"/>
</dbReference>
<dbReference type="GO" id="GO:0003723">
    <property type="term" value="F:RNA binding"/>
    <property type="evidence" value="ECO:0007669"/>
    <property type="project" value="UniProtKB-UniRule"/>
</dbReference>
<dbReference type="SUPFAM" id="SSF143437">
    <property type="entry name" value="THUMP domain-like"/>
    <property type="match status" value="1"/>
</dbReference>
<keyword evidence="3" id="KW-0819">tRNA processing</keyword>
<feature type="domain" description="THUMP" evidence="5">
    <location>
        <begin position="1"/>
        <end position="60"/>
    </location>
</feature>
<comment type="caution">
    <text evidence="6">The sequence shown here is derived from an EMBL/GenBank/DDBJ whole genome shotgun (WGS) entry which is preliminary data.</text>
</comment>
<proteinExistence type="predicted"/>
<dbReference type="AlphaFoldDB" id="A0A813G7E0"/>
<dbReference type="PANTHER" id="PTHR14911:SF13">
    <property type="entry name" value="TRNA (GUANINE(6)-N2)-METHYLTRANSFERASE THUMP3"/>
    <property type="match status" value="1"/>
</dbReference>
<dbReference type="GO" id="GO:0030488">
    <property type="term" value="P:tRNA methylation"/>
    <property type="evidence" value="ECO:0007669"/>
    <property type="project" value="TreeGrafter"/>
</dbReference>
<evidence type="ECO:0000256" key="3">
    <source>
        <dbReference type="ARBA" id="ARBA00022694"/>
    </source>
</evidence>
<dbReference type="Pfam" id="PF01170">
    <property type="entry name" value="UPF0020"/>
    <property type="match status" value="1"/>
</dbReference>
<evidence type="ECO:0000256" key="1">
    <source>
        <dbReference type="ARBA" id="ARBA00004496"/>
    </source>
</evidence>
<dbReference type="InterPro" id="IPR004114">
    <property type="entry name" value="THUMP_dom"/>
</dbReference>
<dbReference type="InterPro" id="IPR000241">
    <property type="entry name" value="RlmKL-like_Mtase"/>
</dbReference>
<keyword evidence="2" id="KW-0808">Transferase</keyword>
<reference evidence="6" key="1">
    <citation type="submission" date="2021-02" db="EMBL/GenBank/DDBJ databases">
        <authorList>
            <person name="Dougan E. K."/>
            <person name="Rhodes N."/>
            <person name="Thang M."/>
            <person name="Chan C."/>
        </authorList>
    </citation>
    <scope>NUCLEOTIDE SEQUENCE</scope>
</reference>
<gene>
    <name evidence="6" type="ORF">PGLA2088_LOCUS27</name>
</gene>